<sequence>MCDPWADIRQITTLNNGLGIDEASQFASDGSFIDGQFRIIGGRRLERKKSFRRLPRMWLCRFRGISFRLRLRRLQILIRGKTFSIFPVFFFFFGLLQLKPKFGANPG</sequence>
<dbReference type="AlphaFoldDB" id="A0A2P2PS08"/>
<name>A0A2P2PS08_RHIMU</name>
<keyword evidence="1" id="KW-0812">Transmembrane</keyword>
<evidence type="ECO:0000256" key="1">
    <source>
        <dbReference type="SAM" id="Phobius"/>
    </source>
</evidence>
<dbReference type="EMBL" id="GGEC01077008">
    <property type="protein sequence ID" value="MBX57492.1"/>
    <property type="molecule type" value="Transcribed_RNA"/>
</dbReference>
<keyword evidence="1" id="KW-0472">Membrane</keyword>
<keyword evidence="1" id="KW-1133">Transmembrane helix</keyword>
<accession>A0A2P2PS08</accession>
<reference evidence="2" key="1">
    <citation type="submission" date="2018-02" db="EMBL/GenBank/DDBJ databases">
        <title>Rhizophora mucronata_Transcriptome.</title>
        <authorList>
            <person name="Meera S.P."/>
            <person name="Sreeshan A."/>
            <person name="Augustine A."/>
        </authorList>
    </citation>
    <scope>NUCLEOTIDE SEQUENCE</scope>
    <source>
        <tissue evidence="2">Leaf</tissue>
    </source>
</reference>
<proteinExistence type="predicted"/>
<feature type="transmembrane region" description="Helical" evidence="1">
    <location>
        <begin position="76"/>
        <end position="98"/>
    </location>
</feature>
<organism evidence="2">
    <name type="scientific">Rhizophora mucronata</name>
    <name type="common">Asiatic mangrove</name>
    <dbReference type="NCBI Taxonomy" id="61149"/>
    <lineage>
        <taxon>Eukaryota</taxon>
        <taxon>Viridiplantae</taxon>
        <taxon>Streptophyta</taxon>
        <taxon>Embryophyta</taxon>
        <taxon>Tracheophyta</taxon>
        <taxon>Spermatophyta</taxon>
        <taxon>Magnoliopsida</taxon>
        <taxon>eudicotyledons</taxon>
        <taxon>Gunneridae</taxon>
        <taxon>Pentapetalae</taxon>
        <taxon>rosids</taxon>
        <taxon>fabids</taxon>
        <taxon>Malpighiales</taxon>
        <taxon>Rhizophoraceae</taxon>
        <taxon>Rhizophora</taxon>
    </lineage>
</organism>
<protein>
    <submittedName>
        <fullName evidence="2">Uncharacterized protein</fullName>
    </submittedName>
</protein>
<evidence type="ECO:0000313" key="2">
    <source>
        <dbReference type="EMBL" id="MBX57492.1"/>
    </source>
</evidence>